<evidence type="ECO:0000313" key="1">
    <source>
        <dbReference type="EMBL" id="TEA38465.1"/>
    </source>
</evidence>
<comment type="caution">
    <text evidence="1">The sequence shown here is derived from an EMBL/GenBank/DDBJ whole genome shotgun (WGS) entry which is preliminary data.</text>
</comment>
<name>A0A484GRX9_SOUCH</name>
<gene>
    <name evidence="1" type="ORF">DBR06_SOUSAS110361</name>
</gene>
<keyword evidence="2" id="KW-1185">Reference proteome</keyword>
<dbReference type="AlphaFoldDB" id="A0A484GRX9"/>
<dbReference type="EMBL" id="QWLN02004798">
    <property type="protein sequence ID" value="TEA38465.1"/>
    <property type="molecule type" value="Genomic_DNA"/>
</dbReference>
<proteinExistence type="predicted"/>
<feature type="non-terminal residue" evidence="1">
    <location>
        <position position="23"/>
    </location>
</feature>
<dbReference type="Proteomes" id="UP000295264">
    <property type="component" value="Unassembled WGS sequence"/>
</dbReference>
<evidence type="ECO:0000313" key="2">
    <source>
        <dbReference type="Proteomes" id="UP000295264"/>
    </source>
</evidence>
<accession>A0A484GRX9</accession>
<organism evidence="1 2">
    <name type="scientific">Sousa chinensis</name>
    <name type="common">Indo-pacific humpbacked dolphin</name>
    <name type="synonym">Steno chinensis</name>
    <dbReference type="NCBI Taxonomy" id="103600"/>
    <lineage>
        <taxon>Eukaryota</taxon>
        <taxon>Metazoa</taxon>
        <taxon>Chordata</taxon>
        <taxon>Craniata</taxon>
        <taxon>Vertebrata</taxon>
        <taxon>Euteleostomi</taxon>
        <taxon>Mammalia</taxon>
        <taxon>Eutheria</taxon>
        <taxon>Laurasiatheria</taxon>
        <taxon>Artiodactyla</taxon>
        <taxon>Whippomorpha</taxon>
        <taxon>Cetacea</taxon>
        <taxon>Odontoceti</taxon>
        <taxon>Delphinidae</taxon>
        <taxon>Sousa</taxon>
    </lineage>
</organism>
<sequence length="23" mass="2402">KQDGSLAALGEPCEKIQPGFSLL</sequence>
<protein>
    <submittedName>
        <fullName evidence="1">Uncharacterized protein</fullName>
    </submittedName>
</protein>
<reference evidence="1 2" key="1">
    <citation type="journal article" date="2018" name="Genomics">
        <title>Molecular footprints of inshore aquatic adaptation in Indo-Pacific humpback dolphin (Sousa chinensis).</title>
        <authorList>
            <person name="Ming Y."/>
            <person name="Jian J."/>
            <person name="Yu F."/>
            <person name="Yu X."/>
            <person name="Wang J."/>
            <person name="Liu W."/>
        </authorList>
    </citation>
    <scope>NUCLEOTIDE SEQUENCE [LARGE SCALE GENOMIC DNA]</scope>
    <source>
        <strain evidence="1">MY-2018</strain>
        <tissue evidence="1">Skin</tissue>
    </source>
</reference>
<feature type="non-terminal residue" evidence="1">
    <location>
        <position position="1"/>
    </location>
</feature>